<gene>
    <name evidence="7" type="ORF">TorRG33x02_046760</name>
</gene>
<evidence type="ECO:0000313" key="7">
    <source>
        <dbReference type="EMBL" id="PON99509.1"/>
    </source>
</evidence>
<comment type="catalytic activity">
    <reaction evidence="1">
        <text>beta-D-fructose 1,6-bisphosphate = D-glyceraldehyde 3-phosphate + dihydroxyacetone phosphate</text>
        <dbReference type="Rhea" id="RHEA:14729"/>
        <dbReference type="ChEBI" id="CHEBI:32966"/>
        <dbReference type="ChEBI" id="CHEBI:57642"/>
        <dbReference type="ChEBI" id="CHEBI:59776"/>
        <dbReference type="EC" id="4.1.2.13"/>
    </reaction>
</comment>
<dbReference type="UniPathway" id="UPA00109">
    <property type="reaction ID" value="UER00183"/>
</dbReference>
<dbReference type="EMBL" id="JXTC01000018">
    <property type="protein sequence ID" value="PON99509.1"/>
    <property type="molecule type" value="Genomic_DNA"/>
</dbReference>
<evidence type="ECO:0000256" key="4">
    <source>
        <dbReference type="ARBA" id="ARBA00013068"/>
    </source>
</evidence>
<dbReference type="SUPFAM" id="SSF51569">
    <property type="entry name" value="Aldolase"/>
    <property type="match status" value="1"/>
</dbReference>
<dbReference type="EC" id="4.1.2.13" evidence="4"/>
<dbReference type="Gene3D" id="3.20.20.70">
    <property type="entry name" value="Aldolase class I"/>
    <property type="match status" value="1"/>
</dbReference>
<name>A0A2P5FNZ3_TREOI</name>
<dbReference type="GO" id="GO:0006096">
    <property type="term" value="P:glycolytic process"/>
    <property type="evidence" value="ECO:0007669"/>
    <property type="project" value="UniProtKB-UniPathway"/>
</dbReference>
<evidence type="ECO:0000256" key="3">
    <source>
        <dbReference type="ARBA" id="ARBA00010387"/>
    </source>
</evidence>
<comment type="similarity">
    <text evidence="3">Belongs to the class I fructose-bisphosphate aldolase family.</text>
</comment>
<reference evidence="8" key="1">
    <citation type="submission" date="2016-06" db="EMBL/GenBank/DDBJ databases">
        <title>Parallel loss of symbiosis genes in relatives of nitrogen-fixing non-legume Parasponia.</title>
        <authorList>
            <person name="Van Velzen R."/>
            <person name="Holmer R."/>
            <person name="Bu F."/>
            <person name="Rutten L."/>
            <person name="Van Zeijl A."/>
            <person name="Liu W."/>
            <person name="Santuari L."/>
            <person name="Cao Q."/>
            <person name="Sharma T."/>
            <person name="Shen D."/>
            <person name="Roswanjaya Y."/>
            <person name="Wardhani T."/>
            <person name="Kalhor M.S."/>
            <person name="Jansen J."/>
            <person name="Van den Hoogen J."/>
            <person name="Gungor B."/>
            <person name="Hartog M."/>
            <person name="Hontelez J."/>
            <person name="Verver J."/>
            <person name="Yang W.-C."/>
            <person name="Schijlen E."/>
            <person name="Repin R."/>
            <person name="Schilthuizen M."/>
            <person name="Schranz E."/>
            <person name="Heidstra R."/>
            <person name="Miyata K."/>
            <person name="Fedorova E."/>
            <person name="Kohlen W."/>
            <person name="Bisseling T."/>
            <person name="Smit S."/>
            <person name="Geurts R."/>
        </authorList>
    </citation>
    <scope>NUCLEOTIDE SEQUENCE [LARGE SCALE GENOMIC DNA]</scope>
    <source>
        <strain evidence="8">cv. RG33-2</strain>
    </source>
</reference>
<evidence type="ECO:0000313" key="8">
    <source>
        <dbReference type="Proteomes" id="UP000237000"/>
    </source>
</evidence>
<comment type="caution">
    <text evidence="7">The sequence shown here is derived from an EMBL/GenBank/DDBJ whole genome shotgun (WGS) entry which is preliminary data.</text>
</comment>
<dbReference type="Proteomes" id="UP000237000">
    <property type="component" value="Unassembled WGS sequence"/>
</dbReference>
<keyword evidence="5" id="KW-0324">Glycolysis</keyword>
<proteinExistence type="inferred from homology"/>
<dbReference type="STRING" id="63057.A0A2P5FNZ3"/>
<evidence type="ECO:0000256" key="5">
    <source>
        <dbReference type="ARBA" id="ARBA00023152"/>
    </source>
</evidence>
<evidence type="ECO:0000256" key="2">
    <source>
        <dbReference type="ARBA" id="ARBA00004714"/>
    </source>
</evidence>
<keyword evidence="6" id="KW-0456">Lyase</keyword>
<sequence>MVTPGADGRDKATPEQFVMWAIRIRGYTELERNEHLYNTCLKKWGGRPENVKKTQDALLVWAKANSPAQLGKYTGDGESEGSNQGMFVKGFVY</sequence>
<comment type="pathway">
    <text evidence="2">Carbohydrate degradation; glycolysis; D-glyceraldehyde 3-phosphate and glycerone phosphate from D-glucose: step 4/4.</text>
</comment>
<dbReference type="GO" id="GO:0004332">
    <property type="term" value="F:fructose-bisphosphate aldolase activity"/>
    <property type="evidence" value="ECO:0007669"/>
    <property type="project" value="UniProtKB-EC"/>
</dbReference>
<dbReference type="InterPro" id="IPR000741">
    <property type="entry name" value="FBA_I"/>
</dbReference>
<organism evidence="7 8">
    <name type="scientific">Trema orientale</name>
    <name type="common">Charcoal tree</name>
    <name type="synonym">Celtis orientalis</name>
    <dbReference type="NCBI Taxonomy" id="63057"/>
    <lineage>
        <taxon>Eukaryota</taxon>
        <taxon>Viridiplantae</taxon>
        <taxon>Streptophyta</taxon>
        <taxon>Embryophyta</taxon>
        <taxon>Tracheophyta</taxon>
        <taxon>Spermatophyta</taxon>
        <taxon>Magnoliopsida</taxon>
        <taxon>eudicotyledons</taxon>
        <taxon>Gunneridae</taxon>
        <taxon>Pentapetalae</taxon>
        <taxon>rosids</taxon>
        <taxon>fabids</taxon>
        <taxon>Rosales</taxon>
        <taxon>Cannabaceae</taxon>
        <taxon>Trema</taxon>
    </lineage>
</organism>
<accession>A0A2P5FNZ3</accession>
<dbReference type="OrthoDB" id="36455at2759"/>
<dbReference type="PANTHER" id="PTHR11627">
    <property type="entry name" value="FRUCTOSE-BISPHOSPHATE ALDOLASE"/>
    <property type="match status" value="1"/>
</dbReference>
<dbReference type="AlphaFoldDB" id="A0A2P5FNZ3"/>
<dbReference type="Pfam" id="PF00274">
    <property type="entry name" value="Glycolytic"/>
    <property type="match status" value="1"/>
</dbReference>
<keyword evidence="8" id="KW-1185">Reference proteome</keyword>
<dbReference type="InParanoid" id="A0A2P5FNZ3"/>
<evidence type="ECO:0000256" key="1">
    <source>
        <dbReference type="ARBA" id="ARBA00000441"/>
    </source>
</evidence>
<protein>
    <recommendedName>
        <fullName evidence="4">fructose-bisphosphate aldolase</fullName>
        <ecNumber evidence="4">4.1.2.13</ecNumber>
    </recommendedName>
</protein>
<dbReference type="InterPro" id="IPR013785">
    <property type="entry name" value="Aldolase_TIM"/>
</dbReference>
<evidence type="ECO:0000256" key="6">
    <source>
        <dbReference type="ARBA" id="ARBA00023239"/>
    </source>
</evidence>